<reference evidence="1" key="1">
    <citation type="submission" date="2020-05" db="EMBL/GenBank/DDBJ databases">
        <title>Large-scale comparative analyses of tick genomes elucidate their genetic diversity and vector capacities.</title>
        <authorList>
            <person name="Jia N."/>
            <person name="Wang J."/>
            <person name="Shi W."/>
            <person name="Du L."/>
            <person name="Sun Y."/>
            <person name="Zhan W."/>
            <person name="Jiang J."/>
            <person name="Wang Q."/>
            <person name="Zhang B."/>
            <person name="Ji P."/>
            <person name="Sakyi L.B."/>
            <person name="Cui X."/>
            <person name="Yuan T."/>
            <person name="Jiang B."/>
            <person name="Yang W."/>
            <person name="Lam T.T.-Y."/>
            <person name="Chang Q."/>
            <person name="Ding S."/>
            <person name="Wang X."/>
            <person name="Zhu J."/>
            <person name="Ruan X."/>
            <person name="Zhao L."/>
            <person name="Wei J."/>
            <person name="Que T."/>
            <person name="Du C."/>
            <person name="Cheng J."/>
            <person name="Dai P."/>
            <person name="Han X."/>
            <person name="Huang E."/>
            <person name="Gao Y."/>
            <person name="Liu J."/>
            <person name="Shao H."/>
            <person name="Ye R."/>
            <person name="Li L."/>
            <person name="Wei W."/>
            <person name="Wang X."/>
            <person name="Wang C."/>
            <person name="Yang T."/>
            <person name="Huo Q."/>
            <person name="Li W."/>
            <person name="Guo W."/>
            <person name="Chen H."/>
            <person name="Zhou L."/>
            <person name="Ni X."/>
            <person name="Tian J."/>
            <person name="Zhou Y."/>
            <person name="Sheng Y."/>
            <person name="Liu T."/>
            <person name="Pan Y."/>
            <person name="Xia L."/>
            <person name="Li J."/>
            <person name="Zhao F."/>
            <person name="Cao W."/>
        </authorList>
    </citation>
    <scope>NUCLEOTIDE SEQUENCE</scope>
    <source>
        <strain evidence="1">Dsil-2018</strain>
    </source>
</reference>
<comment type="caution">
    <text evidence="1">The sequence shown here is derived from an EMBL/GenBank/DDBJ whole genome shotgun (WGS) entry which is preliminary data.</text>
</comment>
<protein>
    <submittedName>
        <fullName evidence="1">Uncharacterized protein</fullName>
    </submittedName>
</protein>
<dbReference type="Proteomes" id="UP000821865">
    <property type="component" value="Chromosome 1"/>
</dbReference>
<organism evidence="1 2">
    <name type="scientific">Dermacentor silvarum</name>
    <name type="common">Tick</name>
    <dbReference type="NCBI Taxonomy" id="543639"/>
    <lineage>
        <taxon>Eukaryota</taxon>
        <taxon>Metazoa</taxon>
        <taxon>Ecdysozoa</taxon>
        <taxon>Arthropoda</taxon>
        <taxon>Chelicerata</taxon>
        <taxon>Arachnida</taxon>
        <taxon>Acari</taxon>
        <taxon>Parasitiformes</taxon>
        <taxon>Ixodida</taxon>
        <taxon>Ixodoidea</taxon>
        <taxon>Ixodidae</taxon>
        <taxon>Rhipicephalinae</taxon>
        <taxon>Dermacentor</taxon>
    </lineage>
</organism>
<name>A0ACB8E5E4_DERSI</name>
<evidence type="ECO:0000313" key="1">
    <source>
        <dbReference type="EMBL" id="KAH7981569.1"/>
    </source>
</evidence>
<dbReference type="EMBL" id="CM023470">
    <property type="protein sequence ID" value="KAH7981569.1"/>
    <property type="molecule type" value="Genomic_DNA"/>
</dbReference>
<proteinExistence type="predicted"/>
<keyword evidence="2" id="KW-1185">Reference proteome</keyword>
<gene>
    <name evidence="1" type="ORF">HPB49_025545</name>
</gene>
<sequence length="159" mass="17478">MLSSNCYEGALREHEVQRNIPEVPSRSWTAYVTFLAELLAAVSRMESSDKISGRIFCLAALLCECCHIMLRSPAQDTTAEMNCLHFVFMTAGSSIQRAAPYLSTALGKCLRDSFMDSNRSADVRQALLELIELRVSGWKLGTAQQLCYSANDSGAAVTD</sequence>
<evidence type="ECO:0000313" key="2">
    <source>
        <dbReference type="Proteomes" id="UP000821865"/>
    </source>
</evidence>
<accession>A0ACB8E5E4</accession>